<evidence type="ECO:0000256" key="2">
    <source>
        <dbReference type="ARBA" id="ARBA00022574"/>
    </source>
</evidence>
<dbReference type="GO" id="GO:0106004">
    <property type="term" value="P:tRNA (guanine-N7)-methylation"/>
    <property type="evidence" value="ECO:0007669"/>
    <property type="project" value="UniProtKB-UniRule"/>
</dbReference>
<evidence type="ECO:0000256" key="1">
    <source>
        <dbReference type="ARBA" id="ARBA00004123"/>
    </source>
</evidence>
<reference evidence="9" key="1">
    <citation type="journal article" date="2020" name="Stud. Mycol.">
        <title>101 Dothideomycetes genomes: a test case for predicting lifestyles and emergence of pathogens.</title>
        <authorList>
            <person name="Haridas S."/>
            <person name="Albert R."/>
            <person name="Binder M."/>
            <person name="Bloem J."/>
            <person name="Labutti K."/>
            <person name="Salamov A."/>
            <person name="Andreopoulos B."/>
            <person name="Baker S."/>
            <person name="Barry K."/>
            <person name="Bills G."/>
            <person name="Bluhm B."/>
            <person name="Cannon C."/>
            <person name="Castanera R."/>
            <person name="Culley D."/>
            <person name="Daum C."/>
            <person name="Ezra D."/>
            <person name="Gonzalez J."/>
            <person name="Henrissat B."/>
            <person name="Kuo A."/>
            <person name="Liang C."/>
            <person name="Lipzen A."/>
            <person name="Lutzoni F."/>
            <person name="Magnuson J."/>
            <person name="Mondo S."/>
            <person name="Nolan M."/>
            <person name="Ohm R."/>
            <person name="Pangilinan J."/>
            <person name="Park H.-J."/>
            <person name="Ramirez L."/>
            <person name="Alfaro M."/>
            <person name="Sun H."/>
            <person name="Tritt A."/>
            <person name="Yoshinaga Y."/>
            <person name="Zwiers L.-H."/>
            <person name="Turgeon B."/>
            <person name="Goodwin S."/>
            <person name="Spatafora J."/>
            <person name="Crous P."/>
            <person name="Grigoriev I."/>
        </authorList>
    </citation>
    <scope>NUCLEOTIDE SEQUENCE</scope>
    <source>
        <strain evidence="9">CBS 109.77</strain>
    </source>
</reference>
<evidence type="ECO:0000256" key="5">
    <source>
        <dbReference type="ARBA" id="ARBA00023242"/>
    </source>
</evidence>
<dbReference type="HAMAP" id="MF_03056">
    <property type="entry name" value="TRM82"/>
    <property type="match status" value="1"/>
</dbReference>
<dbReference type="EMBL" id="MU001754">
    <property type="protein sequence ID" value="KAF2800056.1"/>
    <property type="molecule type" value="Genomic_DNA"/>
</dbReference>
<accession>A0A6A6XTZ9</accession>
<name>A0A6A6XTZ9_9PLEO</name>
<dbReference type="AlphaFoldDB" id="A0A6A6XTZ9"/>
<dbReference type="GO" id="GO:0005829">
    <property type="term" value="C:cytosol"/>
    <property type="evidence" value="ECO:0007669"/>
    <property type="project" value="TreeGrafter"/>
</dbReference>
<keyword evidence="5 6" id="KW-0539">Nucleus</keyword>
<dbReference type="OrthoDB" id="339900at2759"/>
<dbReference type="UniPathway" id="UPA00989"/>
<dbReference type="PROSITE" id="PS50082">
    <property type="entry name" value="WD_REPEATS_2"/>
    <property type="match status" value="1"/>
</dbReference>
<dbReference type="SUPFAM" id="SSF50978">
    <property type="entry name" value="WD40 repeat-like"/>
    <property type="match status" value="1"/>
</dbReference>
<dbReference type="InterPro" id="IPR028884">
    <property type="entry name" value="Trm82"/>
</dbReference>
<dbReference type="Proteomes" id="UP000799757">
    <property type="component" value="Unassembled WGS sequence"/>
</dbReference>
<keyword evidence="10" id="KW-1185">Reference proteome</keyword>
<organism evidence="9 10">
    <name type="scientific">Melanomma pulvis-pyrius CBS 109.77</name>
    <dbReference type="NCBI Taxonomy" id="1314802"/>
    <lineage>
        <taxon>Eukaryota</taxon>
        <taxon>Fungi</taxon>
        <taxon>Dikarya</taxon>
        <taxon>Ascomycota</taxon>
        <taxon>Pezizomycotina</taxon>
        <taxon>Dothideomycetes</taxon>
        <taxon>Pleosporomycetidae</taxon>
        <taxon>Pleosporales</taxon>
        <taxon>Melanommataceae</taxon>
        <taxon>Melanomma</taxon>
    </lineage>
</organism>
<dbReference type="Gene3D" id="2.130.10.10">
    <property type="entry name" value="YVTN repeat-like/Quinoprotein amine dehydrogenase"/>
    <property type="match status" value="2"/>
</dbReference>
<evidence type="ECO:0000313" key="9">
    <source>
        <dbReference type="EMBL" id="KAF2800056.1"/>
    </source>
</evidence>
<comment type="pathway">
    <text evidence="6">tRNA modification; N(7)-methylguanine-tRNA biosynthesis.</text>
</comment>
<comment type="similarity">
    <text evidence="6">Belongs to the WD repeat TRM82 family.</text>
</comment>
<feature type="region of interest" description="Disordered" evidence="8">
    <location>
        <begin position="43"/>
        <end position="80"/>
    </location>
</feature>
<sequence length="498" mass="54660">MAFPYQCIEACNRSRGGNHDWTLFGACGSRLVAQSSSGASSIWPTAENVDVKDDAPEDEPQERPGKRIKLSPSADAPSTSNFSCLVVSNDKQYLVAVTAEDKCIRVFQIDSNCQLHQLSQRCMAKRPCSITLTSDDSTILCADKFGDVYALPLIPSAEDNLNDTLAGGPSEQAAEKPYTPAASVLTVHSGRNRKVLEEQLKQASKGPKKIKEPLKFKHELLLGHVSMLTDIVYATINSRSYVITADRDEHIRVSRGLPQAHIIEGFCQGHEEFISKLCLTESGLLVSGGGDANLFIWNWQQYRLLEKVCIRDYVLRHYRAQPQLAALLPEDEGNFKTAVSGIWSVPNSQSKKDVILVACEGVPALFSFQLGDSSTSGEAIPLHGNVLDVTFVWPSQDACTAVVAVDNVHKPGSTTETHDDEGPSRLQYLSYQQDGTWGEDSIVGGILKWFNRRASAGNLDGRGEEFDTKTKARLDDEKAVRDILYGVENLRKRAGADD</sequence>
<dbReference type="GO" id="GO:0005634">
    <property type="term" value="C:nucleus"/>
    <property type="evidence" value="ECO:0007669"/>
    <property type="project" value="UniProtKB-SubCell"/>
</dbReference>
<proteinExistence type="inferred from homology"/>
<feature type="repeat" description="WD" evidence="7">
    <location>
        <begin position="267"/>
        <end position="307"/>
    </location>
</feature>
<dbReference type="InterPro" id="IPR036322">
    <property type="entry name" value="WD40_repeat_dom_sf"/>
</dbReference>
<dbReference type="PANTHER" id="PTHR16288">
    <property type="entry name" value="WD40 REPEAT PROTEIN 4"/>
    <property type="match status" value="1"/>
</dbReference>
<keyword evidence="3 6" id="KW-0819">tRNA processing</keyword>
<evidence type="ECO:0000256" key="3">
    <source>
        <dbReference type="ARBA" id="ARBA00022694"/>
    </source>
</evidence>
<keyword evidence="4 6" id="KW-0677">Repeat</keyword>
<dbReference type="InterPro" id="IPR015943">
    <property type="entry name" value="WD40/YVTN_repeat-like_dom_sf"/>
</dbReference>
<evidence type="ECO:0000313" key="10">
    <source>
        <dbReference type="Proteomes" id="UP000799757"/>
    </source>
</evidence>
<comment type="subcellular location">
    <subcellularLocation>
        <location evidence="1 6">Nucleus</location>
    </subcellularLocation>
</comment>
<dbReference type="InterPro" id="IPR001680">
    <property type="entry name" value="WD40_rpt"/>
</dbReference>
<dbReference type="GO" id="GO:0043527">
    <property type="term" value="C:tRNA methyltransferase complex"/>
    <property type="evidence" value="ECO:0007669"/>
    <property type="project" value="TreeGrafter"/>
</dbReference>
<protein>
    <submittedName>
        <fullName evidence="9">tRNA methyltransferas-like protein</fullName>
    </submittedName>
</protein>
<comment type="function">
    <text evidence="6">Required for the formation of N(7)-methylguanine at position 46 (m7G46) in tRNA. In the complex, it is required to stabilize and induce conformational changes of the catalytic subunit.</text>
</comment>
<gene>
    <name evidence="9" type="ORF">K505DRAFT_264695</name>
</gene>
<evidence type="ECO:0000256" key="7">
    <source>
        <dbReference type="PROSITE-ProRule" id="PRU00221"/>
    </source>
</evidence>
<keyword evidence="2 6" id="KW-0853">WD repeat</keyword>
<evidence type="ECO:0000256" key="8">
    <source>
        <dbReference type="SAM" id="MobiDB-lite"/>
    </source>
</evidence>
<evidence type="ECO:0000256" key="6">
    <source>
        <dbReference type="HAMAP-Rule" id="MF_03056"/>
    </source>
</evidence>
<evidence type="ECO:0000256" key="4">
    <source>
        <dbReference type="ARBA" id="ARBA00022737"/>
    </source>
</evidence>
<dbReference type="SMART" id="SM00320">
    <property type="entry name" value="WD40"/>
    <property type="match status" value="3"/>
</dbReference>
<dbReference type="PANTHER" id="PTHR16288:SF0">
    <property type="entry name" value="TRNA (GUANINE-N(7)-)-METHYLTRANSFERASE NON-CATALYTIC SUBUNIT WDR4"/>
    <property type="match status" value="1"/>
</dbReference>